<gene>
    <name evidence="1" type="ORF">QBC40DRAFT_321973</name>
</gene>
<keyword evidence="2" id="KW-1185">Reference proteome</keyword>
<sequence>MPTPMMAKKFPTARLGNFKLHGNSAFWSTGPGGKVDITFTIEGTTTVDGQSFTVPKTTGYISVSSSNWCKWARPDYSKVTYSVDGTAPSNILGCVDKDKKLFGLNATTHSDAINDVLGYMIRGIFAAHGELTGWATKKIKKNP</sequence>
<accession>A0AAN6XKN6</accession>
<evidence type="ECO:0000313" key="1">
    <source>
        <dbReference type="EMBL" id="KAK4202384.1"/>
    </source>
</evidence>
<dbReference type="EMBL" id="MU863898">
    <property type="protein sequence ID" value="KAK4202384.1"/>
    <property type="molecule type" value="Genomic_DNA"/>
</dbReference>
<comment type="caution">
    <text evidence="1">The sequence shown here is derived from an EMBL/GenBank/DDBJ whole genome shotgun (WGS) entry which is preliminary data.</text>
</comment>
<dbReference type="Proteomes" id="UP001303160">
    <property type="component" value="Unassembled WGS sequence"/>
</dbReference>
<proteinExistence type="predicted"/>
<dbReference type="AlphaFoldDB" id="A0AAN6XKN6"/>
<protein>
    <submittedName>
        <fullName evidence="1">Uncharacterized protein</fullName>
    </submittedName>
</protein>
<organism evidence="1 2">
    <name type="scientific">Triangularia verruculosa</name>
    <dbReference type="NCBI Taxonomy" id="2587418"/>
    <lineage>
        <taxon>Eukaryota</taxon>
        <taxon>Fungi</taxon>
        <taxon>Dikarya</taxon>
        <taxon>Ascomycota</taxon>
        <taxon>Pezizomycotina</taxon>
        <taxon>Sordariomycetes</taxon>
        <taxon>Sordariomycetidae</taxon>
        <taxon>Sordariales</taxon>
        <taxon>Podosporaceae</taxon>
        <taxon>Triangularia</taxon>
    </lineage>
</organism>
<reference evidence="1" key="2">
    <citation type="submission" date="2023-05" db="EMBL/GenBank/DDBJ databases">
        <authorList>
            <consortium name="Lawrence Berkeley National Laboratory"/>
            <person name="Steindorff A."/>
            <person name="Hensen N."/>
            <person name="Bonometti L."/>
            <person name="Westerberg I."/>
            <person name="Brannstrom I.O."/>
            <person name="Guillou S."/>
            <person name="Cros-Aarteil S."/>
            <person name="Calhoun S."/>
            <person name="Haridas S."/>
            <person name="Kuo A."/>
            <person name="Mondo S."/>
            <person name="Pangilinan J."/>
            <person name="Riley R."/>
            <person name="Labutti K."/>
            <person name="Andreopoulos B."/>
            <person name="Lipzen A."/>
            <person name="Chen C."/>
            <person name="Yanf M."/>
            <person name="Daum C."/>
            <person name="Ng V."/>
            <person name="Clum A."/>
            <person name="Ohm R."/>
            <person name="Martin F."/>
            <person name="Silar P."/>
            <person name="Natvig D."/>
            <person name="Lalanne C."/>
            <person name="Gautier V."/>
            <person name="Ament-Velasquez S.L."/>
            <person name="Kruys A."/>
            <person name="Hutchinson M.I."/>
            <person name="Powell A.J."/>
            <person name="Barry K."/>
            <person name="Miller A.N."/>
            <person name="Grigoriev I.V."/>
            <person name="Debuchy R."/>
            <person name="Gladieux P."/>
            <person name="Thoren M.H."/>
            <person name="Johannesson H."/>
        </authorList>
    </citation>
    <scope>NUCLEOTIDE SEQUENCE</scope>
    <source>
        <strain evidence="1">CBS 315.58</strain>
    </source>
</reference>
<reference evidence="1" key="1">
    <citation type="journal article" date="2023" name="Mol. Phylogenet. Evol.">
        <title>Genome-scale phylogeny and comparative genomics of the fungal order Sordariales.</title>
        <authorList>
            <person name="Hensen N."/>
            <person name="Bonometti L."/>
            <person name="Westerberg I."/>
            <person name="Brannstrom I.O."/>
            <person name="Guillou S."/>
            <person name="Cros-Aarteil S."/>
            <person name="Calhoun S."/>
            <person name="Haridas S."/>
            <person name="Kuo A."/>
            <person name="Mondo S."/>
            <person name="Pangilinan J."/>
            <person name="Riley R."/>
            <person name="LaButti K."/>
            <person name="Andreopoulos B."/>
            <person name="Lipzen A."/>
            <person name="Chen C."/>
            <person name="Yan M."/>
            <person name="Daum C."/>
            <person name="Ng V."/>
            <person name="Clum A."/>
            <person name="Steindorff A."/>
            <person name="Ohm R.A."/>
            <person name="Martin F."/>
            <person name="Silar P."/>
            <person name="Natvig D.O."/>
            <person name="Lalanne C."/>
            <person name="Gautier V."/>
            <person name="Ament-Velasquez S.L."/>
            <person name="Kruys A."/>
            <person name="Hutchinson M.I."/>
            <person name="Powell A.J."/>
            <person name="Barry K."/>
            <person name="Miller A.N."/>
            <person name="Grigoriev I.V."/>
            <person name="Debuchy R."/>
            <person name="Gladieux P."/>
            <person name="Hiltunen Thoren M."/>
            <person name="Johannesson H."/>
        </authorList>
    </citation>
    <scope>NUCLEOTIDE SEQUENCE</scope>
    <source>
        <strain evidence="1">CBS 315.58</strain>
    </source>
</reference>
<evidence type="ECO:0000313" key="2">
    <source>
        <dbReference type="Proteomes" id="UP001303160"/>
    </source>
</evidence>
<name>A0AAN6XKN6_9PEZI</name>